<organism evidence="2 3">
    <name type="scientific">Rubinisphaera brasiliensis (strain ATCC 49424 / DSM 5305 / JCM 21570 / IAM 15109 / NBRC 103401 / IFAM 1448)</name>
    <name type="common">Planctomyces brasiliensis</name>
    <dbReference type="NCBI Taxonomy" id="756272"/>
    <lineage>
        <taxon>Bacteria</taxon>
        <taxon>Pseudomonadati</taxon>
        <taxon>Planctomycetota</taxon>
        <taxon>Planctomycetia</taxon>
        <taxon>Planctomycetales</taxon>
        <taxon>Planctomycetaceae</taxon>
        <taxon>Rubinisphaera</taxon>
    </lineage>
</organism>
<feature type="region of interest" description="Disordered" evidence="1">
    <location>
        <begin position="44"/>
        <end position="113"/>
    </location>
</feature>
<dbReference type="RefSeq" id="WP_013626739.1">
    <property type="nucleotide sequence ID" value="NC_015174.1"/>
</dbReference>
<feature type="compositionally biased region" description="Acidic residues" evidence="1">
    <location>
        <begin position="90"/>
        <end position="103"/>
    </location>
</feature>
<dbReference type="EMBL" id="CP002546">
    <property type="protein sequence ID" value="ADY57995.1"/>
    <property type="molecule type" value="Genomic_DNA"/>
</dbReference>
<keyword evidence="3" id="KW-1185">Reference proteome</keyword>
<dbReference type="InterPro" id="IPR019734">
    <property type="entry name" value="TPR_rpt"/>
</dbReference>
<accession>F0SRD4</accession>
<dbReference type="SUPFAM" id="SSF48452">
    <property type="entry name" value="TPR-like"/>
    <property type="match status" value="1"/>
</dbReference>
<name>F0SRD4_RUBBR</name>
<dbReference type="eggNOG" id="COG3063">
    <property type="taxonomic scope" value="Bacteria"/>
</dbReference>
<dbReference type="KEGG" id="pbs:Plabr_0367"/>
<gene>
    <name evidence="2" type="ordered locus">Plabr_0367</name>
</gene>
<dbReference type="OrthoDB" id="213702at2"/>
<dbReference type="SMART" id="SM00028">
    <property type="entry name" value="TPR"/>
    <property type="match status" value="2"/>
</dbReference>
<dbReference type="InterPro" id="IPR011990">
    <property type="entry name" value="TPR-like_helical_dom_sf"/>
</dbReference>
<dbReference type="Proteomes" id="UP000006860">
    <property type="component" value="Chromosome"/>
</dbReference>
<evidence type="ECO:0000313" key="3">
    <source>
        <dbReference type="Proteomes" id="UP000006860"/>
    </source>
</evidence>
<evidence type="ECO:0000256" key="1">
    <source>
        <dbReference type="SAM" id="MobiDB-lite"/>
    </source>
</evidence>
<dbReference type="Gene3D" id="1.25.40.10">
    <property type="entry name" value="Tetratricopeptide repeat domain"/>
    <property type="match status" value="1"/>
</dbReference>
<dbReference type="AlphaFoldDB" id="F0SRD4"/>
<dbReference type="STRING" id="756272.Plabr_0367"/>
<dbReference type="HOGENOM" id="CLU_512746_0_0_0"/>
<proteinExistence type="predicted"/>
<reference evidence="3" key="1">
    <citation type="submission" date="2011-02" db="EMBL/GenBank/DDBJ databases">
        <title>The complete genome of Planctomyces brasiliensis DSM 5305.</title>
        <authorList>
            <person name="Lucas S."/>
            <person name="Copeland A."/>
            <person name="Lapidus A."/>
            <person name="Bruce D."/>
            <person name="Goodwin L."/>
            <person name="Pitluck S."/>
            <person name="Kyrpides N."/>
            <person name="Mavromatis K."/>
            <person name="Pagani I."/>
            <person name="Ivanova N."/>
            <person name="Ovchinnikova G."/>
            <person name="Lu M."/>
            <person name="Detter J.C."/>
            <person name="Han C."/>
            <person name="Land M."/>
            <person name="Hauser L."/>
            <person name="Markowitz V."/>
            <person name="Cheng J.-F."/>
            <person name="Hugenholtz P."/>
            <person name="Woyke T."/>
            <person name="Wu D."/>
            <person name="Tindall B."/>
            <person name="Pomrenke H.G."/>
            <person name="Brambilla E."/>
            <person name="Klenk H.-P."/>
            <person name="Eisen J.A."/>
        </authorList>
    </citation>
    <scope>NUCLEOTIDE SEQUENCE [LARGE SCALE GENOMIC DNA]</scope>
    <source>
        <strain evidence="3">ATCC 49424 / DSM 5305 / JCM 21570 / IAM 15109 / NBRC 103401 / IFAM 1448</strain>
    </source>
</reference>
<protein>
    <submittedName>
        <fullName evidence="2">Uncharacterized protein</fullName>
    </submittedName>
</protein>
<sequence length="531" mass="59273">MFSTLLQLPFPIVSRFLFARFLSGLFVILVCAAPTAVAQDKPAAEKNAQEIDPAFAAPPTDKPEDDAAKLPAKPDTSAVDSEAAAAEMPAENEDAVPAEEDEQANPAAPLSEEDQAKVDELFTQAKQSIQAKEWKEAIESLEAALAIAPGNGTYHHALGVAYMGDQQPNAGWFHFRQAVRLNPDYVPATVDFMKTWKLLDAQGVFNVGTPLPLVAQTLGKPDQADDQGARLRLVYGFMSLNFMNSQLFSILDMRNLPPDGLHAVDGLAFDLPREDWKVAYRILSAAQGNTEYVRQDENLQRWTELFASQRFIGAARTQTAQDVMDGIRSRLEKAFEDVEFTEIKATPDDVFFRWSIGKSASHPAQQELVRLVAGQHDIHRLAYTRKGESLDDDTLSDWQALLADAELMTAENLREYLAEEGRKQQEQQLREISVQILKKQFELIRSGDVEALKPFFTEDSRDKITADLLKQTAEQLDELDPAEMVNDVDLSISDDAARARLLNKKGEVFTTLIQTDGRWFAEQVWMETIVK</sequence>
<evidence type="ECO:0000313" key="2">
    <source>
        <dbReference type="EMBL" id="ADY57995.1"/>
    </source>
</evidence>